<feature type="non-terminal residue" evidence="1">
    <location>
        <position position="114"/>
    </location>
</feature>
<reference evidence="1" key="2">
    <citation type="submission" date="2016-06" db="EMBL/GenBank/DDBJ databases">
        <title>The genome of a short-lived fish provides insights into sex chromosome evolution and the genetic control of aging.</title>
        <authorList>
            <person name="Reichwald K."/>
            <person name="Felder M."/>
            <person name="Petzold A."/>
            <person name="Koch P."/>
            <person name="Groth M."/>
            <person name="Platzer M."/>
        </authorList>
    </citation>
    <scope>NUCLEOTIDE SEQUENCE</scope>
    <source>
        <tissue evidence="1">Brain</tissue>
    </source>
</reference>
<reference evidence="1" key="1">
    <citation type="submission" date="2016-05" db="EMBL/GenBank/DDBJ databases">
        <authorList>
            <person name="Lavstsen T."/>
            <person name="Jespersen J.S."/>
        </authorList>
    </citation>
    <scope>NUCLEOTIDE SEQUENCE</scope>
    <source>
        <tissue evidence="1">Brain</tissue>
    </source>
</reference>
<protein>
    <submittedName>
        <fullName evidence="1">Uncharacterized protein</fullName>
    </submittedName>
</protein>
<evidence type="ECO:0000313" key="1">
    <source>
        <dbReference type="EMBL" id="SBR32483.1"/>
    </source>
</evidence>
<accession>A0A1A8KJM8</accession>
<gene>
    <name evidence="1" type="primary">Nfu_g_1_001836</name>
</gene>
<proteinExistence type="predicted"/>
<name>A0A1A8KJM8_NOTKU</name>
<organism evidence="1">
    <name type="scientific">Nothobranchius kuhntae</name>
    <name type="common">Beira killifish</name>
    <dbReference type="NCBI Taxonomy" id="321403"/>
    <lineage>
        <taxon>Eukaryota</taxon>
        <taxon>Metazoa</taxon>
        <taxon>Chordata</taxon>
        <taxon>Craniata</taxon>
        <taxon>Vertebrata</taxon>
        <taxon>Euteleostomi</taxon>
        <taxon>Actinopterygii</taxon>
        <taxon>Neopterygii</taxon>
        <taxon>Teleostei</taxon>
        <taxon>Neoteleostei</taxon>
        <taxon>Acanthomorphata</taxon>
        <taxon>Ovalentaria</taxon>
        <taxon>Atherinomorphae</taxon>
        <taxon>Cyprinodontiformes</taxon>
        <taxon>Nothobranchiidae</taxon>
        <taxon>Nothobranchius</taxon>
    </lineage>
</organism>
<dbReference type="EMBL" id="HAEE01012433">
    <property type="protein sequence ID" value="SBR32483.1"/>
    <property type="molecule type" value="Transcribed_RNA"/>
</dbReference>
<dbReference type="AlphaFoldDB" id="A0A1A8KJM8"/>
<feature type="non-terminal residue" evidence="1">
    <location>
        <position position="1"/>
    </location>
</feature>
<sequence>RLSDSSLTNRSSDVTWDRAKTWSFSTWTASLKVSLSLSLQAMGREMFLLSSAGPAACTRLGSEGSLGQQASLSDLNYDRLESWAFQMQCAILAVSSSTLFVLFRADVGGAFRVY</sequence>